<accession>A0AAJ0MCH9</accession>
<sequence>MARVNHTSQGSVPFGGNTVSQLAAWDQAAPRAYTTNVLCFPTDGPDTSHDDISNHIRDSIRRLAVKRRDFAGRLILGGPDGGSRGRLEIHTSPTDFIPFEVMSKDFTTSYDELKKGEFPASPFVNPDFIINCPLEEGDHPVPVSQVRVLYIKGGFLLFVHLHHAYGDGGCMCTLIELLASETVKADLKAEQLIDERRSCTLHLSLGKENSQKTFDELLAECPEYGLLPGPTGPTQPIIPSLGLDKERAQLDSSCKAFVINTSKLDILCKISKTVKLTKYFVLAALAWAHTTQARLATDPHQAAYFAGCQPIFHNPHDWSDPRKKLFADNESLKRYFGNSIALPVTRSVGSSLDLVAACDWMDAVVQGQSPTKILAIAESIQRANRVINEDFVLKRTALFMAAPDVRYLGITMDSRAPQNFSMNTWAFIGNNTRFWFPGASLEETKGRPEAIRRVQGALAASPHGLILPARPGIAPDELELLATLPRAAMQHLERDVSWMSLVKRVVG</sequence>
<dbReference type="GO" id="GO:0016747">
    <property type="term" value="F:acyltransferase activity, transferring groups other than amino-acyl groups"/>
    <property type="evidence" value="ECO:0007669"/>
    <property type="project" value="TreeGrafter"/>
</dbReference>
<comment type="caution">
    <text evidence="3">The sequence shown here is derived from an EMBL/GenBank/DDBJ whole genome shotgun (WGS) entry which is preliminary data.</text>
</comment>
<dbReference type="Pfam" id="PF22664">
    <property type="entry name" value="TRI-like_N"/>
    <property type="match status" value="1"/>
</dbReference>
<dbReference type="Gene3D" id="3.30.559.10">
    <property type="entry name" value="Chloramphenicol acetyltransferase-like domain"/>
    <property type="match status" value="2"/>
</dbReference>
<evidence type="ECO:0000259" key="2">
    <source>
        <dbReference type="Pfam" id="PF22664"/>
    </source>
</evidence>
<dbReference type="EMBL" id="JAUIQD010000005">
    <property type="protein sequence ID" value="KAK3349642.1"/>
    <property type="molecule type" value="Genomic_DNA"/>
</dbReference>
<evidence type="ECO:0000313" key="3">
    <source>
        <dbReference type="EMBL" id="KAK3349642.1"/>
    </source>
</evidence>
<dbReference type="Proteomes" id="UP001275084">
    <property type="component" value="Unassembled WGS sequence"/>
</dbReference>
<reference evidence="3" key="1">
    <citation type="journal article" date="2023" name="Mol. Phylogenet. Evol.">
        <title>Genome-scale phylogeny and comparative genomics of the fungal order Sordariales.</title>
        <authorList>
            <person name="Hensen N."/>
            <person name="Bonometti L."/>
            <person name="Westerberg I."/>
            <person name="Brannstrom I.O."/>
            <person name="Guillou S."/>
            <person name="Cros-Aarteil S."/>
            <person name="Calhoun S."/>
            <person name="Haridas S."/>
            <person name="Kuo A."/>
            <person name="Mondo S."/>
            <person name="Pangilinan J."/>
            <person name="Riley R."/>
            <person name="LaButti K."/>
            <person name="Andreopoulos B."/>
            <person name="Lipzen A."/>
            <person name="Chen C."/>
            <person name="Yan M."/>
            <person name="Daum C."/>
            <person name="Ng V."/>
            <person name="Clum A."/>
            <person name="Steindorff A."/>
            <person name="Ohm R.A."/>
            <person name="Martin F."/>
            <person name="Silar P."/>
            <person name="Natvig D.O."/>
            <person name="Lalanne C."/>
            <person name="Gautier V."/>
            <person name="Ament-Velasquez S.L."/>
            <person name="Kruys A."/>
            <person name="Hutchinson M.I."/>
            <person name="Powell A.J."/>
            <person name="Barry K."/>
            <person name="Miller A.N."/>
            <person name="Grigoriev I.V."/>
            <person name="Debuchy R."/>
            <person name="Gladieux P."/>
            <person name="Hiltunen Thoren M."/>
            <person name="Johannesson H."/>
        </authorList>
    </citation>
    <scope>NUCLEOTIDE SEQUENCE</scope>
    <source>
        <strain evidence="3">CBS 955.72</strain>
    </source>
</reference>
<keyword evidence="4" id="KW-1185">Reference proteome</keyword>
<feature type="domain" description="Trichothecene 3-O-acetyltransferase-like N-terminal" evidence="2">
    <location>
        <begin position="33"/>
        <end position="179"/>
    </location>
</feature>
<evidence type="ECO:0000313" key="4">
    <source>
        <dbReference type="Proteomes" id="UP001275084"/>
    </source>
</evidence>
<name>A0AAJ0MCH9_9PEZI</name>
<dbReference type="PANTHER" id="PTHR31642">
    <property type="entry name" value="TRICHOTHECENE 3-O-ACETYLTRANSFERASE"/>
    <property type="match status" value="1"/>
</dbReference>
<gene>
    <name evidence="3" type="ORF">B0T25DRAFT_548623</name>
</gene>
<dbReference type="AlphaFoldDB" id="A0AAJ0MCH9"/>
<dbReference type="InterPro" id="IPR054710">
    <property type="entry name" value="Tri101-like_N"/>
</dbReference>
<proteinExistence type="predicted"/>
<evidence type="ECO:0000256" key="1">
    <source>
        <dbReference type="ARBA" id="ARBA00022679"/>
    </source>
</evidence>
<dbReference type="InterPro" id="IPR023213">
    <property type="entry name" value="CAT-like_dom_sf"/>
</dbReference>
<protein>
    <recommendedName>
        <fullName evidence="2">Trichothecene 3-O-acetyltransferase-like N-terminal domain-containing protein</fullName>
    </recommendedName>
</protein>
<dbReference type="GO" id="GO:0044550">
    <property type="term" value="P:secondary metabolite biosynthetic process"/>
    <property type="evidence" value="ECO:0007669"/>
    <property type="project" value="TreeGrafter"/>
</dbReference>
<organism evidence="3 4">
    <name type="scientific">Lasiosphaeria hispida</name>
    <dbReference type="NCBI Taxonomy" id="260671"/>
    <lineage>
        <taxon>Eukaryota</taxon>
        <taxon>Fungi</taxon>
        <taxon>Dikarya</taxon>
        <taxon>Ascomycota</taxon>
        <taxon>Pezizomycotina</taxon>
        <taxon>Sordariomycetes</taxon>
        <taxon>Sordariomycetidae</taxon>
        <taxon>Sordariales</taxon>
        <taxon>Lasiosphaeriaceae</taxon>
        <taxon>Lasiosphaeria</taxon>
    </lineage>
</organism>
<dbReference type="InterPro" id="IPR050317">
    <property type="entry name" value="Plant_Fungal_Acyltransferase"/>
</dbReference>
<keyword evidence="1" id="KW-0808">Transferase</keyword>
<reference evidence="3" key="2">
    <citation type="submission" date="2023-06" db="EMBL/GenBank/DDBJ databases">
        <authorList>
            <consortium name="Lawrence Berkeley National Laboratory"/>
            <person name="Haridas S."/>
            <person name="Hensen N."/>
            <person name="Bonometti L."/>
            <person name="Westerberg I."/>
            <person name="Brannstrom I.O."/>
            <person name="Guillou S."/>
            <person name="Cros-Aarteil S."/>
            <person name="Calhoun S."/>
            <person name="Kuo A."/>
            <person name="Mondo S."/>
            <person name="Pangilinan J."/>
            <person name="Riley R."/>
            <person name="Labutti K."/>
            <person name="Andreopoulos B."/>
            <person name="Lipzen A."/>
            <person name="Chen C."/>
            <person name="Yanf M."/>
            <person name="Daum C."/>
            <person name="Ng V."/>
            <person name="Clum A."/>
            <person name="Steindorff A."/>
            <person name="Ohm R."/>
            <person name="Martin F."/>
            <person name="Silar P."/>
            <person name="Natvig D."/>
            <person name="Lalanne C."/>
            <person name="Gautier V."/>
            <person name="Ament-Velasquez S.L."/>
            <person name="Kruys A."/>
            <person name="Hutchinson M.I."/>
            <person name="Powell A.J."/>
            <person name="Barry K."/>
            <person name="Miller A.N."/>
            <person name="Grigoriev I.V."/>
            <person name="Debuchy R."/>
            <person name="Gladieux P."/>
            <person name="Thoren M.H."/>
            <person name="Johannesson H."/>
        </authorList>
    </citation>
    <scope>NUCLEOTIDE SEQUENCE</scope>
    <source>
        <strain evidence="3">CBS 955.72</strain>
    </source>
</reference>
<dbReference type="PANTHER" id="PTHR31642:SF310">
    <property type="entry name" value="FATTY ALCOHOL:CAFFEOYL-COA ACYLTRANSFERASE"/>
    <property type="match status" value="1"/>
</dbReference>